<accession>A0A381W8N9</accession>
<gene>
    <name evidence="1" type="ORF">METZ01_LOCUS101773</name>
</gene>
<proteinExistence type="predicted"/>
<evidence type="ECO:0000313" key="1">
    <source>
        <dbReference type="EMBL" id="SVA48919.1"/>
    </source>
</evidence>
<reference evidence="1" key="1">
    <citation type="submission" date="2018-05" db="EMBL/GenBank/DDBJ databases">
        <authorList>
            <person name="Lanie J.A."/>
            <person name="Ng W.-L."/>
            <person name="Kazmierczak K.M."/>
            <person name="Andrzejewski T.M."/>
            <person name="Davidsen T.M."/>
            <person name="Wayne K.J."/>
            <person name="Tettelin H."/>
            <person name="Glass J.I."/>
            <person name="Rusch D."/>
            <person name="Podicherti R."/>
            <person name="Tsui H.-C.T."/>
            <person name="Winkler M.E."/>
        </authorList>
    </citation>
    <scope>NUCLEOTIDE SEQUENCE</scope>
</reference>
<name>A0A381W8N9_9ZZZZ</name>
<organism evidence="1">
    <name type="scientific">marine metagenome</name>
    <dbReference type="NCBI Taxonomy" id="408172"/>
    <lineage>
        <taxon>unclassified sequences</taxon>
        <taxon>metagenomes</taxon>
        <taxon>ecological metagenomes</taxon>
    </lineage>
</organism>
<dbReference type="EMBL" id="UINC01011048">
    <property type="protein sequence ID" value="SVA48919.1"/>
    <property type="molecule type" value="Genomic_DNA"/>
</dbReference>
<protein>
    <submittedName>
        <fullName evidence="1">Uncharacterized protein</fullName>
    </submittedName>
</protein>
<sequence length="57" mass="6097">MKTKLYTLLITIISITNTLIAQGIDFPDAPSQAPIGGLELLIGAGGAMAWKKLREKN</sequence>
<dbReference type="AlphaFoldDB" id="A0A381W8N9"/>